<comment type="caution">
    <text evidence="4">The sequence shown here is derived from an EMBL/GenBank/DDBJ whole genome shotgun (WGS) entry which is preliminary data.</text>
</comment>
<evidence type="ECO:0000259" key="3">
    <source>
        <dbReference type="Pfam" id="PF00291"/>
    </source>
</evidence>
<reference evidence="4 5" key="1">
    <citation type="submission" date="2023-07" db="EMBL/GenBank/DDBJ databases">
        <title>The novel representative of Negativicutes class, Anaeroselena agilis gen. nov. sp. nov.</title>
        <authorList>
            <person name="Prokofeva M.I."/>
            <person name="Elcheninov A.G."/>
            <person name="Klyukina A."/>
            <person name="Kublanov I.V."/>
            <person name="Frolov E.N."/>
            <person name="Podosokorskaya O.A."/>
        </authorList>
    </citation>
    <scope>NUCLEOTIDE SEQUENCE [LARGE SCALE GENOMIC DNA]</scope>
    <source>
        <strain evidence="4 5">4137-cl</strain>
    </source>
</reference>
<dbReference type="NCBIfam" id="NF005454">
    <property type="entry name" value="PRK07048.1"/>
    <property type="match status" value="1"/>
</dbReference>
<evidence type="ECO:0000313" key="4">
    <source>
        <dbReference type="EMBL" id="MDT8900448.1"/>
    </source>
</evidence>
<dbReference type="PANTHER" id="PTHR43050">
    <property type="entry name" value="SERINE / THREONINE RACEMASE FAMILY MEMBER"/>
    <property type="match status" value="1"/>
</dbReference>
<keyword evidence="2" id="KW-0663">Pyridoxal phosphate</keyword>
<sequence>MFEKVLAAAGRIDGVAHRTPVMTSRLLNEVAGNAVFLKCENFQRMGAFKFRGAYNAVTALPSDERARGIVTYSSGNHAQAIALTGSLLGIATTVIMPSDAPAVKFAATEGYGAKIVKYDKESTTREKVADELMAQYGYTLIPPFDHEDVVAGQGTSAKELIEDVGGLDYVFSPCGGGGLLSGTAVSAKHLLPGCRVIGVEPELADDAVRSFKTGELHSVKNPPTIADGLRTPSLGKITFPLVRKYVDDMVTVSEEEIISTMYYLWTRLKIVVEPSGAVGLAPLFHRKLPFTGKRVGVILSGGNVDVREAGKLFAAVRD</sequence>
<dbReference type="Proteomes" id="UP001254848">
    <property type="component" value="Unassembled WGS sequence"/>
</dbReference>
<comment type="cofactor">
    <cofactor evidence="1">
        <name>pyridoxal 5'-phosphate</name>
        <dbReference type="ChEBI" id="CHEBI:597326"/>
    </cofactor>
</comment>
<dbReference type="PANTHER" id="PTHR43050:SF1">
    <property type="entry name" value="SERINE RACEMASE"/>
    <property type="match status" value="1"/>
</dbReference>
<dbReference type="RefSeq" id="WP_413778993.1">
    <property type="nucleotide sequence ID" value="NZ_JAUOZS010000001.1"/>
</dbReference>
<dbReference type="Gene3D" id="3.40.50.1100">
    <property type="match status" value="2"/>
</dbReference>
<evidence type="ECO:0000313" key="5">
    <source>
        <dbReference type="Proteomes" id="UP001254848"/>
    </source>
</evidence>
<evidence type="ECO:0000256" key="1">
    <source>
        <dbReference type="ARBA" id="ARBA00001933"/>
    </source>
</evidence>
<dbReference type="InterPro" id="IPR036052">
    <property type="entry name" value="TrpB-like_PALP_sf"/>
</dbReference>
<keyword evidence="4" id="KW-0456">Lyase</keyword>
<keyword evidence="5" id="KW-1185">Reference proteome</keyword>
<name>A0ABU3NUG0_9FIRM</name>
<dbReference type="GO" id="GO:0030848">
    <property type="term" value="F:threo-3-hydroxyaspartate ammonia-lyase activity"/>
    <property type="evidence" value="ECO:0007669"/>
    <property type="project" value="UniProtKB-EC"/>
</dbReference>
<feature type="domain" description="Tryptophan synthase beta chain-like PALP" evidence="3">
    <location>
        <begin position="17"/>
        <end position="301"/>
    </location>
</feature>
<dbReference type="SUPFAM" id="SSF53686">
    <property type="entry name" value="Tryptophan synthase beta subunit-like PLP-dependent enzymes"/>
    <property type="match status" value="1"/>
</dbReference>
<proteinExistence type="predicted"/>
<dbReference type="EMBL" id="JAUOZS010000001">
    <property type="protein sequence ID" value="MDT8900448.1"/>
    <property type="molecule type" value="Genomic_DNA"/>
</dbReference>
<dbReference type="InterPro" id="IPR001926">
    <property type="entry name" value="TrpB-like_PALP"/>
</dbReference>
<dbReference type="Pfam" id="PF00291">
    <property type="entry name" value="PALP"/>
    <property type="match status" value="1"/>
</dbReference>
<protein>
    <submittedName>
        <fullName evidence="4">Threo-3-hydroxy-L-aspartate ammonia-lyase</fullName>
        <ecNumber evidence="4">4.3.1.16</ecNumber>
    </submittedName>
</protein>
<dbReference type="CDD" id="cd01562">
    <property type="entry name" value="Thr-dehyd"/>
    <property type="match status" value="1"/>
</dbReference>
<evidence type="ECO:0000256" key="2">
    <source>
        <dbReference type="ARBA" id="ARBA00022898"/>
    </source>
</evidence>
<dbReference type="EC" id="4.3.1.16" evidence="4"/>
<accession>A0ABU3NUG0</accession>
<organism evidence="4 5">
    <name type="scientific">Anaeroselena agilis</name>
    <dbReference type="NCBI Taxonomy" id="3063788"/>
    <lineage>
        <taxon>Bacteria</taxon>
        <taxon>Bacillati</taxon>
        <taxon>Bacillota</taxon>
        <taxon>Negativicutes</taxon>
        <taxon>Acetonemataceae</taxon>
        <taxon>Anaeroselena</taxon>
    </lineage>
</organism>
<gene>
    <name evidence="4" type="ORF">Q4T40_04220</name>
</gene>